<accession>A0A1Q9ETT5</accession>
<sequence length="549" mass="60564">MCDSGACTASRPGIQNGDLRAMVSVAQRMHRTDLLPPAGALPSHDDEDEWSLPDRSSHGALQEFLKAFIERAGGYAQNEGGSALHDMDCYGMSLESISITELLIMLMTTERKATTFPQLDWRSKLCYAVRRPEPDSRGYCIIHPSSSLNDPKFQYDSKWVKIEAGAFMQALGCPSAAEEDVIYFDNVMELPLLSFLTVQTAVQQKLGRARVLRRIALTFAVTDSFIFLRTGSCESSDAMFIASGATGSDGEYVEVQLWDGRQRQDLCNHRRGPVLGGFAAMVASGARTFAPKASRFGGTLGCPEPRHQRGHSEILCASGARLAELGEAKWLVQCACRQQSAMCVEPTPSELRQWWEGVRKFQPSSVTQALEHQVQAGWDGGAPDWRPQFRGLHFLHFMRQQGGEPGAAAHAVVCKLHPLLHFLLAEVPQFATIATRLLFFEPTSTSLEDEEIHCLPAIGPRFREAKAIRLAVDEPIASERGLEGLVAEKNETHSQTSTDTAGEFERILADLESDSQPEVEMPLPYIPRSPAPFRSGQFWGHSVPRPPPL</sequence>
<comment type="caution">
    <text evidence="2">The sequence shown here is derived from an EMBL/GenBank/DDBJ whole genome shotgun (WGS) entry which is preliminary data.</text>
</comment>
<organism evidence="2 3">
    <name type="scientific">Symbiodinium microadriaticum</name>
    <name type="common">Dinoflagellate</name>
    <name type="synonym">Zooxanthella microadriatica</name>
    <dbReference type="NCBI Taxonomy" id="2951"/>
    <lineage>
        <taxon>Eukaryota</taxon>
        <taxon>Sar</taxon>
        <taxon>Alveolata</taxon>
        <taxon>Dinophyceae</taxon>
        <taxon>Suessiales</taxon>
        <taxon>Symbiodiniaceae</taxon>
        <taxon>Symbiodinium</taxon>
    </lineage>
</organism>
<dbReference type="EMBL" id="LSRX01000071">
    <property type="protein sequence ID" value="OLQ10824.1"/>
    <property type="molecule type" value="Genomic_DNA"/>
</dbReference>
<keyword evidence="3" id="KW-1185">Reference proteome</keyword>
<gene>
    <name evidence="2" type="ORF">AK812_SmicGene5417</name>
</gene>
<proteinExistence type="predicted"/>
<evidence type="ECO:0000256" key="1">
    <source>
        <dbReference type="SAM" id="MobiDB-lite"/>
    </source>
</evidence>
<evidence type="ECO:0000313" key="2">
    <source>
        <dbReference type="EMBL" id="OLQ10824.1"/>
    </source>
</evidence>
<evidence type="ECO:0000313" key="3">
    <source>
        <dbReference type="Proteomes" id="UP000186817"/>
    </source>
</evidence>
<feature type="region of interest" description="Disordered" evidence="1">
    <location>
        <begin position="511"/>
        <end position="549"/>
    </location>
</feature>
<reference evidence="2 3" key="1">
    <citation type="submission" date="2016-02" db="EMBL/GenBank/DDBJ databases">
        <title>Genome analysis of coral dinoflagellate symbionts highlights evolutionary adaptations to a symbiotic lifestyle.</title>
        <authorList>
            <person name="Aranda M."/>
            <person name="Li Y."/>
            <person name="Liew Y.J."/>
            <person name="Baumgarten S."/>
            <person name="Simakov O."/>
            <person name="Wilson M."/>
            <person name="Piel J."/>
            <person name="Ashoor H."/>
            <person name="Bougouffa S."/>
            <person name="Bajic V.B."/>
            <person name="Ryu T."/>
            <person name="Ravasi T."/>
            <person name="Bayer T."/>
            <person name="Micklem G."/>
            <person name="Kim H."/>
            <person name="Bhak J."/>
            <person name="Lajeunesse T.C."/>
            <person name="Voolstra C.R."/>
        </authorList>
    </citation>
    <scope>NUCLEOTIDE SEQUENCE [LARGE SCALE GENOMIC DNA]</scope>
    <source>
        <strain evidence="2 3">CCMP2467</strain>
    </source>
</reference>
<name>A0A1Q9ETT5_SYMMI</name>
<dbReference type="OrthoDB" id="10277646at2759"/>
<protein>
    <submittedName>
        <fullName evidence="2">Uncharacterized protein</fullName>
    </submittedName>
</protein>
<dbReference type="Proteomes" id="UP000186817">
    <property type="component" value="Unassembled WGS sequence"/>
</dbReference>
<dbReference type="AlphaFoldDB" id="A0A1Q9ETT5"/>